<accession>X0S9A5</accession>
<reference evidence="1" key="1">
    <citation type="journal article" date="2014" name="Front. Microbiol.">
        <title>High frequency of phylogenetically diverse reductive dehalogenase-homologous genes in deep subseafloor sedimentary metagenomes.</title>
        <authorList>
            <person name="Kawai M."/>
            <person name="Futagami T."/>
            <person name="Toyoda A."/>
            <person name="Takaki Y."/>
            <person name="Nishi S."/>
            <person name="Hori S."/>
            <person name="Arai W."/>
            <person name="Tsubouchi T."/>
            <person name="Morono Y."/>
            <person name="Uchiyama I."/>
            <person name="Ito T."/>
            <person name="Fujiyama A."/>
            <person name="Inagaki F."/>
            <person name="Takami H."/>
        </authorList>
    </citation>
    <scope>NUCLEOTIDE SEQUENCE</scope>
    <source>
        <strain evidence="1">Expedition CK06-06</strain>
    </source>
</reference>
<gene>
    <name evidence="1" type="ORF">S01H1_05306</name>
</gene>
<sequence>YLNGIALDNDADITGADLIQGYNDLRLFGNSAKTATIWLDSPTTVTKDLTAQSGIVLGGVRRTTWPSGGDITAVNAGTGLTGGGTSGNVTLSLNTSYTDGRYVNVSGDTMTGRLYANNGVHIQGDWLRVNGSNGIYFQSYGGGWHMTDSTWIRAYNNKYVRAAYFYSNSLGAYATHGSGTANYLTKFTGTYTQGNSTIYDNGNVGIGTTSPSDAKLHVVGGNIKVSNGGLVIDRSPGYISGAGDLRIAGGNRNGWYDPDILIRGDNGYVCIGCSDVLNANSMLHVTGGALLNNIAVGDDPYGELPWPYESIQLDPGHNLRIYFGTQQTLRLRHESGDLHILGQYNSGGFDMAENTQGVEPLFPGEVVSLDEENEGKLRRSQKPYEYQVAGVVSTDPGIVLGVSIEEVEIDGVNLALAGRVPVKVTTENGPIEVGDLLVTSSRPGYAMRGDREKISQMPGVVLGKAMESLETGEGEILVLITLR</sequence>
<comment type="caution">
    <text evidence="1">The sequence shown here is derived from an EMBL/GenBank/DDBJ whole genome shotgun (WGS) entry which is preliminary data.</text>
</comment>
<organism evidence="1">
    <name type="scientific">marine sediment metagenome</name>
    <dbReference type="NCBI Taxonomy" id="412755"/>
    <lineage>
        <taxon>unclassified sequences</taxon>
        <taxon>metagenomes</taxon>
        <taxon>ecological metagenomes</taxon>
    </lineage>
</organism>
<name>X0S9A5_9ZZZZ</name>
<feature type="non-terminal residue" evidence="1">
    <location>
        <position position="1"/>
    </location>
</feature>
<dbReference type="EMBL" id="BARS01002768">
    <property type="protein sequence ID" value="GAF72492.1"/>
    <property type="molecule type" value="Genomic_DNA"/>
</dbReference>
<dbReference type="AlphaFoldDB" id="X0S9A5"/>
<evidence type="ECO:0000313" key="1">
    <source>
        <dbReference type="EMBL" id="GAF72492.1"/>
    </source>
</evidence>
<proteinExistence type="predicted"/>
<protein>
    <submittedName>
        <fullName evidence="1">Uncharacterized protein</fullName>
    </submittedName>
</protein>